<dbReference type="AlphaFoldDB" id="A0A0P0P1T6"/>
<evidence type="ECO:0000313" key="2">
    <source>
        <dbReference type="EMBL" id="ALL14278.1"/>
    </source>
</evidence>
<organism evidence="2 3">
    <name type="scientific">Caulobacter henricii</name>
    <dbReference type="NCBI Taxonomy" id="69395"/>
    <lineage>
        <taxon>Bacteria</taxon>
        <taxon>Pseudomonadati</taxon>
        <taxon>Pseudomonadota</taxon>
        <taxon>Alphaproteobacteria</taxon>
        <taxon>Caulobacterales</taxon>
        <taxon>Caulobacteraceae</taxon>
        <taxon>Caulobacter</taxon>
    </lineage>
</organism>
<dbReference type="STRING" id="69395.AQ619_13510"/>
<sequence length="92" mass="9986">MAVSLEPVALPEVTWTYRRVYVYGRAIIFSALLAYLITKIADEGTLRTIALCLLGLKLVDALLYMCGATATDITRLVKAVSPGRRAASEAKP</sequence>
<gene>
    <name evidence="2" type="ORF">AQ619_13510</name>
</gene>
<feature type="transmembrane region" description="Helical" evidence="1">
    <location>
        <begin position="20"/>
        <end position="37"/>
    </location>
</feature>
<reference evidence="2 3" key="1">
    <citation type="submission" date="2015-10" db="EMBL/GenBank/DDBJ databases">
        <title>Conservation of the essential genome among Caulobacter and Brevundimonas species.</title>
        <authorList>
            <person name="Scott D."/>
            <person name="Ely B."/>
        </authorList>
    </citation>
    <scope>NUCLEOTIDE SEQUENCE [LARGE SCALE GENOMIC DNA]</scope>
    <source>
        <strain evidence="2 3">CB4</strain>
    </source>
</reference>
<evidence type="ECO:0000256" key="1">
    <source>
        <dbReference type="SAM" id="Phobius"/>
    </source>
</evidence>
<proteinExistence type="predicted"/>
<dbReference type="Proteomes" id="UP000056905">
    <property type="component" value="Chromosome"/>
</dbReference>
<evidence type="ECO:0000313" key="3">
    <source>
        <dbReference type="Proteomes" id="UP000056905"/>
    </source>
</evidence>
<keyword evidence="1" id="KW-0812">Transmembrane</keyword>
<name>A0A0P0P1T6_9CAUL</name>
<feature type="transmembrane region" description="Helical" evidence="1">
    <location>
        <begin position="49"/>
        <end position="70"/>
    </location>
</feature>
<keyword evidence="1" id="KW-0472">Membrane</keyword>
<keyword evidence="1" id="KW-1133">Transmembrane helix</keyword>
<accession>A0A0P0P1T6</accession>
<keyword evidence="3" id="KW-1185">Reference proteome</keyword>
<dbReference type="EMBL" id="CP013002">
    <property type="protein sequence ID" value="ALL14278.1"/>
    <property type="molecule type" value="Genomic_DNA"/>
</dbReference>
<protein>
    <submittedName>
        <fullName evidence="2">Uncharacterized protein</fullName>
    </submittedName>
</protein>
<dbReference type="KEGG" id="chq:AQ619_13510"/>